<dbReference type="InterPro" id="IPR040183">
    <property type="entry name" value="THUMPD1-like"/>
</dbReference>
<feature type="region of interest" description="Disordered" evidence="1">
    <location>
        <begin position="244"/>
        <end position="267"/>
    </location>
</feature>
<evidence type="ECO:0000313" key="2">
    <source>
        <dbReference type="EMBL" id="VDO01264.1"/>
    </source>
</evidence>
<dbReference type="Gene3D" id="3.30.160.40">
    <property type="entry name" value="Porphobilinogen deaminase, C-terminal domain"/>
    <property type="match status" value="1"/>
</dbReference>
<dbReference type="InterPro" id="IPR036803">
    <property type="entry name" value="Porphobilinogen_deaminase_C_sf"/>
</dbReference>
<dbReference type="PANTHER" id="PTHR13452">
    <property type="entry name" value="THUMP DOMAIN CONTAINING PROTEIN 1-RELATED"/>
    <property type="match status" value="1"/>
</dbReference>
<dbReference type="GO" id="GO:0004418">
    <property type="term" value="F:hydroxymethylbilane synthase activity"/>
    <property type="evidence" value="ECO:0007669"/>
    <property type="project" value="InterPro"/>
</dbReference>
<organism evidence="4">
    <name type="scientific">Rodentolepis nana</name>
    <name type="common">Dwarf tapeworm</name>
    <name type="synonym">Hymenolepis nana</name>
    <dbReference type="NCBI Taxonomy" id="102285"/>
    <lineage>
        <taxon>Eukaryota</taxon>
        <taxon>Metazoa</taxon>
        <taxon>Spiralia</taxon>
        <taxon>Lophotrochozoa</taxon>
        <taxon>Platyhelminthes</taxon>
        <taxon>Cestoda</taxon>
        <taxon>Eucestoda</taxon>
        <taxon>Cyclophyllidea</taxon>
        <taxon>Hymenolepididae</taxon>
        <taxon>Rodentolepis</taxon>
    </lineage>
</organism>
<feature type="region of interest" description="Disordered" evidence="1">
    <location>
        <begin position="146"/>
        <end position="177"/>
    </location>
</feature>
<dbReference type="AlphaFoldDB" id="A0A0R3TEB7"/>
<dbReference type="OrthoDB" id="367221at2759"/>
<reference evidence="4" key="1">
    <citation type="submission" date="2017-02" db="UniProtKB">
        <authorList>
            <consortium name="WormBaseParasite"/>
        </authorList>
    </citation>
    <scope>IDENTIFICATION</scope>
</reference>
<dbReference type="Gene3D" id="3.30.2300.10">
    <property type="entry name" value="THUMP superfamily"/>
    <property type="match status" value="1"/>
</dbReference>
<dbReference type="PANTHER" id="PTHR13452:SF10">
    <property type="entry name" value="THUMP DOMAIN-CONTAINING PROTEIN 1"/>
    <property type="match status" value="1"/>
</dbReference>
<evidence type="ECO:0000313" key="3">
    <source>
        <dbReference type="Proteomes" id="UP000278807"/>
    </source>
</evidence>
<dbReference type="Proteomes" id="UP000278807">
    <property type="component" value="Unassembled WGS sequence"/>
</dbReference>
<protein>
    <submittedName>
        <fullName evidence="4">THUMP domain-containing protein</fullName>
    </submittedName>
</protein>
<evidence type="ECO:0000313" key="4">
    <source>
        <dbReference type="WBParaSite" id="HNAJ_0000540601-mRNA-1"/>
    </source>
</evidence>
<feature type="compositionally biased region" description="Polar residues" evidence="1">
    <location>
        <begin position="146"/>
        <end position="168"/>
    </location>
</feature>
<dbReference type="GO" id="GO:0033014">
    <property type="term" value="P:tetrapyrrole biosynthetic process"/>
    <property type="evidence" value="ECO:0007669"/>
    <property type="project" value="InterPro"/>
</dbReference>
<dbReference type="GO" id="GO:0006400">
    <property type="term" value="P:tRNA modification"/>
    <property type="evidence" value="ECO:0007669"/>
    <property type="project" value="InterPro"/>
</dbReference>
<dbReference type="WBParaSite" id="HNAJ_0000540601-mRNA-1">
    <property type="protein sequence ID" value="HNAJ_0000540601-mRNA-1"/>
    <property type="gene ID" value="HNAJ_0000540601"/>
</dbReference>
<name>A0A0R3TEB7_RODNA</name>
<gene>
    <name evidence="2" type="ORF">HNAJ_LOCUS5404</name>
</gene>
<keyword evidence="3" id="KW-1185">Reference proteome</keyword>
<proteinExistence type="predicted"/>
<sequence length="485" mass="53941">IAYAKIGKTSNDGVLFYFSLLIGDDSVKARTISLDAAVLSLDGTRCVEGKMSTDLPFFMPWDCPKRARRDESENSSQRLFLNDEITEAEGEYAEDENAIILGVQVSPICCIGRLRMVRARSLGEALADHLHAAGAGEILAEIRATGTSKSDPVEPKQTQESASTTNEMTGKPKHKRKAFYRRCAAGEQRAKQRRLEAAGEAEGKMPIRRLEPGMTGFLFTSNNKDIHQAKIEVYRLLNEANTRINGPKKEEETEEKVSEEQKSNEDDDYVDFASALKEELKSDSKSGRYIFNGVKTGVSNCGFVLNQSEHNSSADLINDIFQHTMENGEADTRRVLRILPIVGTCRPDVDDLSALLRRSFKAYWDSSVEGSEDLGPLCLICPKVPLQRARFIEKPNSADAKLYFTVNFKARNYDKMKKEEAVMAVITTLQEIAPEWSPITLGADLIISVDVVCNVLCLSFLEKYNEFAKYNIQQAAEMSGVSSKA</sequence>
<evidence type="ECO:0000256" key="1">
    <source>
        <dbReference type="SAM" id="MobiDB-lite"/>
    </source>
</evidence>
<accession>A0A0R3TEB7</accession>
<feature type="compositionally biased region" description="Basic and acidic residues" evidence="1">
    <location>
        <begin position="247"/>
        <end position="264"/>
    </location>
</feature>
<reference evidence="2 3" key="2">
    <citation type="submission" date="2018-11" db="EMBL/GenBank/DDBJ databases">
        <authorList>
            <consortium name="Pathogen Informatics"/>
        </authorList>
    </citation>
    <scope>NUCLEOTIDE SEQUENCE [LARGE SCALE GENOMIC DNA]</scope>
</reference>
<dbReference type="CDD" id="cd11717">
    <property type="entry name" value="THUMP_THUMPD1_like"/>
    <property type="match status" value="1"/>
</dbReference>
<dbReference type="GO" id="GO:0003723">
    <property type="term" value="F:RNA binding"/>
    <property type="evidence" value="ECO:0007669"/>
    <property type="project" value="InterPro"/>
</dbReference>
<dbReference type="EMBL" id="UZAE01004569">
    <property type="protein sequence ID" value="VDO01264.1"/>
    <property type="molecule type" value="Genomic_DNA"/>
</dbReference>
<dbReference type="STRING" id="102285.A0A0R3TEB7"/>